<dbReference type="AlphaFoldDB" id="A0A1V0RT97"/>
<dbReference type="RefSeq" id="WP_081508144.1">
    <property type="nucleotide sequence ID" value="NZ_CP020474.1"/>
</dbReference>
<evidence type="ECO:0008006" key="3">
    <source>
        <dbReference type="Google" id="ProtNLM"/>
    </source>
</evidence>
<proteinExistence type="predicted"/>
<evidence type="ECO:0000313" key="1">
    <source>
        <dbReference type="EMBL" id="ARE84969.1"/>
    </source>
</evidence>
<evidence type="ECO:0000313" key="2">
    <source>
        <dbReference type="Proteomes" id="UP000192273"/>
    </source>
</evidence>
<protein>
    <recommendedName>
        <fullName evidence="3">ASCH domain-containing protein</fullName>
    </recommendedName>
</protein>
<accession>A0A1V0RT97</accession>
<gene>
    <name evidence="1" type="ORF">ROSMUCSMR3_03515</name>
</gene>
<dbReference type="KEGG" id="rmm:ROSMUCSMR3_03515"/>
<organism evidence="1 2">
    <name type="scientific">Roseovarius mucosus</name>
    <dbReference type="NCBI Taxonomy" id="215743"/>
    <lineage>
        <taxon>Bacteria</taxon>
        <taxon>Pseudomonadati</taxon>
        <taxon>Pseudomonadota</taxon>
        <taxon>Alphaproteobacteria</taxon>
        <taxon>Rhodobacterales</taxon>
        <taxon>Roseobacteraceae</taxon>
        <taxon>Roseovarius</taxon>
    </lineage>
</organism>
<keyword evidence="2" id="KW-1185">Reference proteome</keyword>
<sequence>MMVAYSFQKRFAPQILAGTKRQTIRLPRKRHARPGEKLQLFTGMRTRHCMKIIPDPFCTVVLPISIRLSARSIVEVEIGTWSSGRWTQVADLDKFARQDGFSDIADMSGFWARAHGDVEYFNGALICWYPDESAEATA</sequence>
<dbReference type="Proteomes" id="UP000192273">
    <property type="component" value="Chromosome"/>
</dbReference>
<reference evidence="1 2" key="1">
    <citation type="submission" date="2017-03" db="EMBL/GenBank/DDBJ databases">
        <title>Genome Sequence of Roseovarius mucosus strain SMR3 Isolated from a culture of the Diatom Skeletonema marinoi.</title>
        <authorList>
            <person name="Topel M."/>
            <person name="Pinder M."/>
            <person name="Johansson O.N."/>
            <person name="Kourtchenko O."/>
            <person name="Godhe A."/>
            <person name="Clarke A.K."/>
        </authorList>
    </citation>
    <scope>NUCLEOTIDE SEQUENCE [LARGE SCALE GENOMIC DNA]</scope>
    <source>
        <strain evidence="1 2">SMR3</strain>
    </source>
</reference>
<name>A0A1V0RT97_9RHOB</name>
<dbReference type="EMBL" id="CP020474">
    <property type="protein sequence ID" value="ARE84969.1"/>
    <property type="molecule type" value="Genomic_DNA"/>
</dbReference>
<dbReference type="OrthoDB" id="200334at2"/>